<dbReference type="AlphaFoldDB" id="A0A164VGQ5"/>
<keyword evidence="4" id="KW-1185">Reference proteome</keyword>
<feature type="compositionally biased region" description="Low complexity" evidence="1">
    <location>
        <begin position="151"/>
        <end position="174"/>
    </location>
</feature>
<gene>
    <name evidence="3" type="ORF">SISNIDRAFT_60833</name>
</gene>
<protein>
    <recommendedName>
        <fullName evidence="2">BOD1/SHG1 domain-containing protein</fullName>
    </recommendedName>
</protein>
<dbReference type="OrthoDB" id="5579731at2759"/>
<evidence type="ECO:0000256" key="1">
    <source>
        <dbReference type="SAM" id="MobiDB-lite"/>
    </source>
</evidence>
<name>A0A164VGQ5_9AGAM</name>
<dbReference type="EMBL" id="KV419405">
    <property type="protein sequence ID" value="KZS94143.1"/>
    <property type="molecule type" value="Genomic_DNA"/>
</dbReference>
<dbReference type="Proteomes" id="UP000076722">
    <property type="component" value="Unassembled WGS sequence"/>
</dbReference>
<evidence type="ECO:0000313" key="4">
    <source>
        <dbReference type="Proteomes" id="UP000076722"/>
    </source>
</evidence>
<dbReference type="InterPro" id="IPR055264">
    <property type="entry name" value="BOD1/SHG1_dom"/>
</dbReference>
<accession>A0A164VGQ5</accession>
<evidence type="ECO:0000313" key="3">
    <source>
        <dbReference type="EMBL" id="KZS94143.1"/>
    </source>
</evidence>
<reference evidence="3 4" key="1">
    <citation type="journal article" date="2016" name="Mol. Biol. Evol.">
        <title>Comparative Genomics of Early-Diverging Mushroom-Forming Fungi Provides Insights into the Origins of Lignocellulose Decay Capabilities.</title>
        <authorList>
            <person name="Nagy L.G."/>
            <person name="Riley R."/>
            <person name="Tritt A."/>
            <person name="Adam C."/>
            <person name="Daum C."/>
            <person name="Floudas D."/>
            <person name="Sun H."/>
            <person name="Yadav J.S."/>
            <person name="Pangilinan J."/>
            <person name="Larsson K.H."/>
            <person name="Matsuura K."/>
            <person name="Barry K."/>
            <person name="Labutti K."/>
            <person name="Kuo R."/>
            <person name="Ohm R.A."/>
            <person name="Bhattacharya S.S."/>
            <person name="Shirouzu T."/>
            <person name="Yoshinaga Y."/>
            <person name="Martin F.M."/>
            <person name="Grigoriev I.V."/>
            <person name="Hibbett D.S."/>
        </authorList>
    </citation>
    <scope>NUCLEOTIDE SEQUENCE [LARGE SCALE GENOMIC DNA]</scope>
    <source>
        <strain evidence="3 4">HHB9708</strain>
    </source>
</reference>
<organism evidence="3 4">
    <name type="scientific">Sistotremastrum niveocremeum HHB9708</name>
    <dbReference type="NCBI Taxonomy" id="1314777"/>
    <lineage>
        <taxon>Eukaryota</taxon>
        <taxon>Fungi</taxon>
        <taxon>Dikarya</taxon>
        <taxon>Basidiomycota</taxon>
        <taxon>Agaricomycotina</taxon>
        <taxon>Agaricomycetes</taxon>
        <taxon>Sistotremastrales</taxon>
        <taxon>Sistotremastraceae</taxon>
        <taxon>Sertulicium</taxon>
        <taxon>Sertulicium niveocremeum</taxon>
    </lineage>
</organism>
<evidence type="ECO:0000259" key="2">
    <source>
        <dbReference type="Pfam" id="PF05205"/>
    </source>
</evidence>
<feature type="region of interest" description="Disordered" evidence="1">
    <location>
        <begin position="146"/>
        <end position="174"/>
    </location>
</feature>
<sequence>MVARKREPITRALFVPDHHNAHRKSQAVGRRVCGHLYSTLRISLTENRFKKSGEFDKLRREIFAAFQNSDALPPLLKRVDEVGREKLQDERIRYRSRDAKHAALIQEMDRFPMVERAVQDFEQLNEEQWVTELEAELLERLTANRNGVPYSSSGQSRRFFRQESPSRSISRSAS</sequence>
<proteinExistence type="predicted"/>
<feature type="domain" description="BOD1/SHG1" evidence="2">
    <location>
        <begin position="47"/>
        <end position="123"/>
    </location>
</feature>
<dbReference type="STRING" id="1314777.A0A164VGQ5"/>
<dbReference type="Pfam" id="PF05205">
    <property type="entry name" value="COMPASS-Shg1"/>
    <property type="match status" value="1"/>
</dbReference>